<keyword evidence="3" id="KW-1185">Reference proteome</keyword>
<dbReference type="PROSITE" id="PS50297">
    <property type="entry name" value="ANK_REP_REGION"/>
    <property type="match status" value="1"/>
</dbReference>
<dbReference type="PANTHER" id="PTHR24128:SF24">
    <property type="entry name" value="ANKYRIN REPEAT PROTEIN"/>
    <property type="match status" value="1"/>
</dbReference>
<dbReference type="PANTHER" id="PTHR24128">
    <property type="entry name" value="HOMEOBOX PROTEIN WARIAI"/>
    <property type="match status" value="1"/>
</dbReference>
<dbReference type="InterPro" id="IPR036770">
    <property type="entry name" value="Ankyrin_rpt-contain_sf"/>
</dbReference>
<feature type="repeat" description="ANK" evidence="1">
    <location>
        <begin position="103"/>
        <end position="124"/>
    </location>
</feature>
<dbReference type="Gene3D" id="1.25.40.20">
    <property type="entry name" value="Ankyrin repeat-containing domain"/>
    <property type="match status" value="2"/>
</dbReference>
<organism evidence="2 3">
    <name type="scientific">Erythranthe guttata</name>
    <name type="common">Yellow monkey flower</name>
    <name type="synonym">Mimulus guttatus</name>
    <dbReference type="NCBI Taxonomy" id="4155"/>
    <lineage>
        <taxon>Eukaryota</taxon>
        <taxon>Viridiplantae</taxon>
        <taxon>Streptophyta</taxon>
        <taxon>Embryophyta</taxon>
        <taxon>Tracheophyta</taxon>
        <taxon>Spermatophyta</taxon>
        <taxon>Magnoliopsida</taxon>
        <taxon>eudicotyledons</taxon>
        <taxon>Gunneridae</taxon>
        <taxon>Pentapetalae</taxon>
        <taxon>asterids</taxon>
        <taxon>lamiids</taxon>
        <taxon>Lamiales</taxon>
        <taxon>Phrymaceae</taxon>
        <taxon>Erythranthe</taxon>
    </lineage>
</organism>
<dbReference type="Proteomes" id="UP000030748">
    <property type="component" value="Unassembled WGS sequence"/>
</dbReference>
<evidence type="ECO:0000313" key="3">
    <source>
        <dbReference type="Proteomes" id="UP000030748"/>
    </source>
</evidence>
<dbReference type="EMBL" id="KI632154">
    <property type="protein sequence ID" value="EYU23779.1"/>
    <property type="molecule type" value="Genomic_DNA"/>
</dbReference>
<evidence type="ECO:0000256" key="1">
    <source>
        <dbReference type="PROSITE-ProRule" id="PRU00023"/>
    </source>
</evidence>
<proteinExistence type="predicted"/>
<gene>
    <name evidence="2" type="ORF">MIMGU_mgv1a023821mg</name>
</gene>
<reference evidence="2 3" key="1">
    <citation type="journal article" date="2013" name="Proc. Natl. Acad. Sci. U.S.A.">
        <title>Fine-scale variation in meiotic recombination in Mimulus inferred from population shotgun sequencing.</title>
        <authorList>
            <person name="Hellsten U."/>
            <person name="Wright K.M."/>
            <person name="Jenkins J."/>
            <person name="Shu S."/>
            <person name="Yuan Y."/>
            <person name="Wessler S.R."/>
            <person name="Schmutz J."/>
            <person name="Willis J.H."/>
            <person name="Rokhsar D.S."/>
        </authorList>
    </citation>
    <scope>NUCLEOTIDE SEQUENCE [LARGE SCALE GENOMIC DNA]</scope>
    <source>
        <strain evidence="3">cv. DUN x IM62</strain>
    </source>
</reference>
<dbReference type="AlphaFoldDB" id="A0A022Q849"/>
<name>A0A022Q849_ERYGU</name>
<sequence length="191" mass="21327">MGAILGAPEEDDIVNLYLQIRQDQDFLHAYEKRQFTDTPLHLAAGQGRTQLALEIERLMPSFGRMLNRDGLTPVDLALQQGHRETVRAMVKLDPELVRVQGREGITPLHYAAEMDDADLLKDFLVSCPDSIEELTVREESAVHVAVKNGKLGAFRVLVDWLIKTDGTEILDWKDCNGNTALHVAASTNQPQ</sequence>
<dbReference type="SUPFAM" id="SSF48403">
    <property type="entry name" value="Ankyrin repeat"/>
    <property type="match status" value="1"/>
</dbReference>
<dbReference type="SMART" id="SM00248">
    <property type="entry name" value="ANK"/>
    <property type="match status" value="4"/>
</dbReference>
<dbReference type="InterPro" id="IPR002110">
    <property type="entry name" value="Ankyrin_rpt"/>
</dbReference>
<evidence type="ECO:0000313" key="2">
    <source>
        <dbReference type="EMBL" id="EYU23779.1"/>
    </source>
</evidence>
<feature type="non-terminal residue" evidence="2">
    <location>
        <position position="191"/>
    </location>
</feature>
<accession>A0A022Q849</accession>
<protein>
    <submittedName>
        <fullName evidence="2">Uncharacterized protein</fullName>
    </submittedName>
</protein>
<dbReference type="STRING" id="4155.A0A022Q849"/>
<dbReference type="Pfam" id="PF12796">
    <property type="entry name" value="Ank_2"/>
    <property type="match status" value="2"/>
</dbReference>
<keyword evidence="1" id="KW-0040">ANK repeat</keyword>
<dbReference type="PROSITE" id="PS50088">
    <property type="entry name" value="ANK_REPEAT"/>
    <property type="match status" value="1"/>
</dbReference>